<keyword evidence="2" id="KW-0472">Membrane</keyword>
<feature type="transmembrane region" description="Helical" evidence="2">
    <location>
        <begin position="12"/>
        <end position="30"/>
    </location>
</feature>
<sequence length="63" mass="7364">MEKILNYIKINWILLSIGILFLGSFVYLTFSGNKFCDCVKTEKYKDGKSSSSRGHSSYRFYHK</sequence>
<feature type="region of interest" description="Disordered" evidence="1">
    <location>
        <begin position="44"/>
        <end position="63"/>
    </location>
</feature>
<dbReference type="GeneID" id="56684702"/>
<evidence type="ECO:0000313" key="5">
    <source>
        <dbReference type="Proteomes" id="UP000254876"/>
    </source>
</evidence>
<keyword evidence="2" id="KW-0812">Transmembrane</keyword>
<protein>
    <submittedName>
        <fullName evidence="4">Uncharacterized protein</fullName>
    </submittedName>
</protein>
<comment type="caution">
    <text evidence="4">The sequence shown here is derived from an EMBL/GenBank/DDBJ whole genome shotgun (WGS) entry which is preliminary data.</text>
</comment>
<reference evidence="4 5" key="1">
    <citation type="submission" date="2018-06" db="EMBL/GenBank/DDBJ databases">
        <authorList>
            <consortium name="Pathogen Informatics"/>
            <person name="Doyle S."/>
        </authorList>
    </citation>
    <scope>NUCLEOTIDE SEQUENCE [LARGE SCALE GENOMIC DNA]</scope>
    <source>
        <strain evidence="4 5">NCTC10588</strain>
    </source>
</reference>
<reference evidence="3" key="2">
    <citation type="submission" date="2023-02" db="EMBL/GenBank/DDBJ databases">
        <title>Elizabethkingia anophelis draft genomes.</title>
        <authorList>
            <person name="Nicholson A.C."/>
            <person name="Whitney A.M."/>
            <person name="Humrighouse B.W."/>
            <person name="Villarma A."/>
            <person name="Bell M."/>
            <person name="Mcquiston J."/>
        </authorList>
    </citation>
    <scope>NUCLEOTIDE SEQUENCE</scope>
    <source>
        <strain evidence="3">B4955</strain>
    </source>
</reference>
<name>A0A7Z7LVZ3_9FLAO</name>
<gene>
    <name evidence="3" type="ORF">CMU51_16145</name>
    <name evidence="4" type="ORF">NCTC10588_01628</name>
</gene>
<accession>A0A7Z7LVZ3</accession>
<dbReference type="EMBL" id="NWGY01000017">
    <property type="protein sequence ID" value="MDV3665583.1"/>
    <property type="molecule type" value="Genomic_DNA"/>
</dbReference>
<dbReference type="AlphaFoldDB" id="A0A7Z7LVZ3"/>
<dbReference type="RefSeq" id="WP_078406370.1">
    <property type="nucleotide sequence ID" value="NZ_CBCRWW010000005.1"/>
</dbReference>
<evidence type="ECO:0000256" key="2">
    <source>
        <dbReference type="SAM" id="Phobius"/>
    </source>
</evidence>
<evidence type="ECO:0000313" key="4">
    <source>
        <dbReference type="EMBL" id="STD01395.1"/>
    </source>
</evidence>
<organism evidence="4 5">
    <name type="scientific">Elizabethkingia anophelis</name>
    <dbReference type="NCBI Taxonomy" id="1117645"/>
    <lineage>
        <taxon>Bacteria</taxon>
        <taxon>Pseudomonadati</taxon>
        <taxon>Bacteroidota</taxon>
        <taxon>Flavobacteriia</taxon>
        <taxon>Flavobacteriales</taxon>
        <taxon>Weeksellaceae</taxon>
        <taxon>Elizabethkingia</taxon>
    </lineage>
</organism>
<keyword evidence="2" id="KW-1133">Transmembrane helix</keyword>
<dbReference type="EMBL" id="UFYD01000001">
    <property type="protein sequence ID" value="STD01395.1"/>
    <property type="molecule type" value="Genomic_DNA"/>
</dbReference>
<evidence type="ECO:0000313" key="3">
    <source>
        <dbReference type="EMBL" id="MDV3665583.1"/>
    </source>
</evidence>
<dbReference type="Proteomes" id="UP000254876">
    <property type="component" value="Unassembled WGS sequence"/>
</dbReference>
<evidence type="ECO:0000256" key="1">
    <source>
        <dbReference type="SAM" id="MobiDB-lite"/>
    </source>
</evidence>
<dbReference type="Proteomes" id="UP001189000">
    <property type="component" value="Unassembled WGS sequence"/>
</dbReference>
<proteinExistence type="predicted"/>